<keyword evidence="4 7" id="KW-0573">Peptidoglycan synthesis</keyword>
<feature type="binding site" evidence="7">
    <location>
        <begin position="46"/>
        <end position="47"/>
    </location>
    <ligand>
        <name>substrate</name>
    </ligand>
</feature>
<dbReference type="HAMAP" id="MF_00258">
    <property type="entry name" value="Glu_racemase"/>
    <property type="match status" value="1"/>
</dbReference>
<gene>
    <name evidence="7 8" type="primary">murI</name>
    <name evidence="8" type="ORF">NTHI1209_01483</name>
</gene>
<dbReference type="GO" id="GO:0071555">
    <property type="term" value="P:cell wall organization"/>
    <property type="evidence" value="ECO:0007669"/>
    <property type="project" value="UniProtKB-KW"/>
</dbReference>
<evidence type="ECO:0000256" key="7">
    <source>
        <dbReference type="HAMAP-Rule" id="MF_00258"/>
    </source>
</evidence>
<keyword evidence="6 7" id="KW-0961">Cell wall biogenesis/degradation</keyword>
<comment type="pathway">
    <text evidence="7">Cell wall biogenesis; peptidoglycan biosynthesis.</text>
</comment>
<dbReference type="GO" id="GO:0009252">
    <property type="term" value="P:peptidoglycan biosynthetic process"/>
    <property type="evidence" value="ECO:0007669"/>
    <property type="project" value="UniProtKB-UniRule"/>
</dbReference>
<dbReference type="PANTHER" id="PTHR21198:SF2">
    <property type="entry name" value="GLUTAMATE RACEMASE"/>
    <property type="match status" value="1"/>
</dbReference>
<dbReference type="Gene3D" id="3.40.50.1860">
    <property type="match status" value="2"/>
</dbReference>
<evidence type="ECO:0000256" key="5">
    <source>
        <dbReference type="ARBA" id="ARBA00023235"/>
    </source>
</evidence>
<dbReference type="PROSITE" id="PS00923">
    <property type="entry name" value="ASP_GLU_RACEMASE_1"/>
    <property type="match status" value="1"/>
</dbReference>
<organism evidence="8 9">
    <name type="scientific">Haemophilus influenzae</name>
    <dbReference type="NCBI Taxonomy" id="727"/>
    <lineage>
        <taxon>Bacteria</taxon>
        <taxon>Pseudomonadati</taxon>
        <taxon>Pseudomonadota</taxon>
        <taxon>Gammaproteobacteria</taxon>
        <taxon>Pasteurellales</taxon>
        <taxon>Pasteurellaceae</taxon>
        <taxon>Haemophilus</taxon>
    </lineage>
</organism>
<evidence type="ECO:0000313" key="8">
    <source>
        <dbReference type="EMBL" id="KIS35865.1"/>
    </source>
</evidence>
<feature type="active site" description="Proton donor/acceptor" evidence="7">
    <location>
        <position position="78"/>
    </location>
</feature>
<dbReference type="Proteomes" id="UP000050700">
    <property type="component" value="Unassembled WGS sequence"/>
</dbReference>
<dbReference type="InterPro" id="IPR033134">
    <property type="entry name" value="Asp/Glu_racemase_AS_2"/>
</dbReference>
<comment type="similarity">
    <text evidence="7">Belongs to the aspartate/glutamate racemases family.</text>
</comment>
<evidence type="ECO:0000256" key="2">
    <source>
        <dbReference type="ARBA" id="ARBA00013090"/>
    </source>
</evidence>
<sequence>MDKKEKRPTVLFFDSGVGGFSIYREAKKLLPNWHYLYCFDNAGFPYSEREEESIIHRTLAACQLINQRYPLDAIVIACNTASTVVLPPLRAAFDIPIIGTVPAIKPASEITKTKHIGLLATKGTVKRHYIDELIDKFAQDCIVERLGTTKLVEIAEQKIRGHSVDLISLKDELSPWAGMADLDTLVLGCTHFPLIKDEIQLCLPQVKYFMDPSAAIAKRIKYLLDDKNLQAQNEKYNQMFCTAHFPEESQFKKALHLWGFESLEVIKID</sequence>
<dbReference type="PATRIC" id="fig|727.564.peg.1537"/>
<evidence type="ECO:0000256" key="4">
    <source>
        <dbReference type="ARBA" id="ARBA00022984"/>
    </source>
</evidence>
<dbReference type="UniPathway" id="UPA00219"/>
<proteinExistence type="inferred from homology"/>
<comment type="function">
    <text evidence="7">Provides the (R)-glutamate required for cell wall biosynthesis.</text>
</comment>
<comment type="caution">
    <text evidence="8">The sequence shown here is derived from an EMBL/GenBank/DDBJ whole genome shotgun (WGS) entry which is preliminary data.</text>
</comment>
<feature type="binding site" evidence="7">
    <location>
        <begin position="190"/>
        <end position="191"/>
    </location>
    <ligand>
        <name>substrate</name>
    </ligand>
</feature>
<dbReference type="Pfam" id="PF01177">
    <property type="entry name" value="Asp_Glu_race"/>
    <property type="match status" value="1"/>
</dbReference>
<dbReference type="AlphaFoldDB" id="A0A0D0IGA1"/>
<dbReference type="RefSeq" id="WP_042600995.1">
    <property type="nucleotide sequence ID" value="NZ_CP089168.1"/>
</dbReference>
<feature type="active site" description="Proton donor/acceptor" evidence="7">
    <location>
        <position position="189"/>
    </location>
</feature>
<dbReference type="PROSITE" id="PS00924">
    <property type="entry name" value="ASP_GLU_RACEMASE_2"/>
    <property type="match status" value="1"/>
</dbReference>
<comment type="catalytic activity">
    <reaction evidence="1 7">
        <text>L-glutamate = D-glutamate</text>
        <dbReference type="Rhea" id="RHEA:12813"/>
        <dbReference type="ChEBI" id="CHEBI:29985"/>
        <dbReference type="ChEBI" id="CHEBI:29986"/>
        <dbReference type="EC" id="5.1.1.3"/>
    </reaction>
</comment>
<dbReference type="InterPro" id="IPR018187">
    <property type="entry name" value="Asp/Glu_racemase_AS_1"/>
</dbReference>
<dbReference type="InterPro" id="IPR015942">
    <property type="entry name" value="Asp/Glu/hydantoin_racemase"/>
</dbReference>
<accession>A0A0D0IGA1</accession>
<dbReference type="SUPFAM" id="SSF53681">
    <property type="entry name" value="Aspartate/glutamate racemase"/>
    <property type="match status" value="2"/>
</dbReference>
<dbReference type="InterPro" id="IPR004391">
    <property type="entry name" value="Glu_race"/>
</dbReference>
<reference evidence="8 9" key="1">
    <citation type="submission" date="2014-05" db="EMBL/GenBank/DDBJ databases">
        <title>Methylome analysis of the phasevarions of Haemophilus influenzae.</title>
        <authorList>
            <person name="Atack J.M."/>
            <person name="Fox K.L."/>
            <person name="Power P.M."/>
            <person name="Clark T."/>
            <person name="Jurcisek J."/>
            <person name="Korlach J."/>
            <person name="Bakaletz L.O."/>
            <person name="Jennings M.P."/>
        </authorList>
    </citation>
    <scope>NUCLEOTIDE SEQUENCE [LARGE SCALE GENOMIC DNA]</scope>
    <source>
        <strain evidence="8 9">1209</strain>
    </source>
</reference>
<evidence type="ECO:0000313" key="9">
    <source>
        <dbReference type="Proteomes" id="UP000050700"/>
    </source>
</evidence>
<dbReference type="InterPro" id="IPR001920">
    <property type="entry name" value="Asp/Glu_race"/>
</dbReference>
<evidence type="ECO:0000256" key="3">
    <source>
        <dbReference type="ARBA" id="ARBA00022960"/>
    </source>
</evidence>
<feature type="binding site" evidence="7">
    <location>
        <begin position="14"/>
        <end position="15"/>
    </location>
    <ligand>
        <name>substrate</name>
    </ligand>
</feature>
<dbReference type="EMBL" id="JMQP01000002">
    <property type="protein sequence ID" value="KIS35865.1"/>
    <property type="molecule type" value="Genomic_DNA"/>
</dbReference>
<dbReference type="EC" id="5.1.1.3" evidence="2 7"/>
<feature type="binding site" evidence="7">
    <location>
        <begin position="79"/>
        <end position="80"/>
    </location>
    <ligand>
        <name>substrate</name>
    </ligand>
</feature>
<keyword evidence="5 7" id="KW-0413">Isomerase</keyword>
<keyword evidence="3 7" id="KW-0133">Cell shape</keyword>
<dbReference type="GO" id="GO:0008360">
    <property type="term" value="P:regulation of cell shape"/>
    <property type="evidence" value="ECO:0007669"/>
    <property type="project" value="UniProtKB-KW"/>
</dbReference>
<dbReference type="PANTHER" id="PTHR21198">
    <property type="entry name" value="GLUTAMATE RACEMASE"/>
    <property type="match status" value="1"/>
</dbReference>
<evidence type="ECO:0000256" key="6">
    <source>
        <dbReference type="ARBA" id="ARBA00023316"/>
    </source>
</evidence>
<name>A0A0D0IGA1_HAEIF</name>
<dbReference type="FunFam" id="3.40.50.1860:FF:000001">
    <property type="entry name" value="Glutamate racemase"/>
    <property type="match status" value="1"/>
</dbReference>
<dbReference type="NCBIfam" id="TIGR00067">
    <property type="entry name" value="glut_race"/>
    <property type="match status" value="1"/>
</dbReference>
<dbReference type="GO" id="GO:0008881">
    <property type="term" value="F:glutamate racemase activity"/>
    <property type="evidence" value="ECO:0007669"/>
    <property type="project" value="UniProtKB-UniRule"/>
</dbReference>
<protein>
    <recommendedName>
        <fullName evidence="2 7">Glutamate racemase</fullName>
        <ecNumber evidence="2 7">5.1.1.3</ecNumber>
    </recommendedName>
</protein>
<evidence type="ECO:0000256" key="1">
    <source>
        <dbReference type="ARBA" id="ARBA00001602"/>
    </source>
</evidence>